<keyword evidence="7 11" id="KW-0808">Transferase</keyword>
<dbReference type="PANTHER" id="PTHR21210">
    <property type="entry name" value="TRNA (URACIL-O(2)-)-METHYLTRANSFERASE-RELATED"/>
    <property type="match status" value="1"/>
</dbReference>
<evidence type="ECO:0000256" key="10">
    <source>
        <dbReference type="ARBA" id="ARBA00047957"/>
    </source>
</evidence>
<comment type="similarity">
    <text evidence="2 11">Belongs to the TRM44 family.</text>
</comment>
<dbReference type="VEuPathDB" id="FungiDB:C8Q69DRAFT_461902"/>
<comment type="caution">
    <text evidence="13">The sequence shown here is derived from an EMBL/GenBank/DDBJ whole genome shotgun (WGS) entry which is preliminary data.</text>
</comment>
<evidence type="ECO:0000256" key="12">
    <source>
        <dbReference type="SAM" id="MobiDB-lite"/>
    </source>
</evidence>
<dbReference type="PANTHER" id="PTHR21210:SF0">
    <property type="entry name" value="TRNA (URACIL-O(2)-)-METHYLTRANSFERASE-RELATED"/>
    <property type="match status" value="1"/>
</dbReference>
<evidence type="ECO:0000256" key="6">
    <source>
        <dbReference type="ARBA" id="ARBA00022603"/>
    </source>
</evidence>
<feature type="compositionally biased region" description="Basic residues" evidence="12">
    <location>
        <begin position="475"/>
        <end position="488"/>
    </location>
</feature>
<protein>
    <recommendedName>
        <fullName evidence="4 11">tRNA (uracil-O(2)-)-methyltransferase</fullName>
        <ecNumber evidence="3 11">2.1.1.211</ecNumber>
    </recommendedName>
</protein>
<evidence type="ECO:0000256" key="9">
    <source>
        <dbReference type="ARBA" id="ARBA00022694"/>
    </source>
</evidence>
<keyword evidence="5 11" id="KW-0963">Cytoplasm</keyword>
<evidence type="ECO:0000256" key="11">
    <source>
        <dbReference type="RuleBase" id="RU368004"/>
    </source>
</evidence>
<keyword evidence="9 11" id="KW-0819">tRNA processing</keyword>
<feature type="region of interest" description="Disordered" evidence="12">
    <location>
        <begin position="1"/>
        <end position="26"/>
    </location>
</feature>
<keyword evidence="8 11" id="KW-0949">S-adenosyl-L-methionine</keyword>
<evidence type="ECO:0000256" key="4">
    <source>
        <dbReference type="ARBA" id="ARBA00017788"/>
    </source>
</evidence>
<dbReference type="RefSeq" id="XP_028486619.1">
    <property type="nucleotide sequence ID" value="XM_028630280.1"/>
</dbReference>
<evidence type="ECO:0000256" key="1">
    <source>
        <dbReference type="ARBA" id="ARBA00004496"/>
    </source>
</evidence>
<feature type="region of interest" description="Disordered" evidence="12">
    <location>
        <begin position="475"/>
        <end position="502"/>
    </location>
</feature>
<comment type="subcellular location">
    <subcellularLocation>
        <location evidence="1 11">Cytoplasm</location>
    </subcellularLocation>
</comment>
<dbReference type="EMBL" id="RCNU01000003">
    <property type="protein sequence ID" value="RWQ96974.1"/>
    <property type="molecule type" value="Genomic_DNA"/>
</dbReference>
<evidence type="ECO:0000256" key="5">
    <source>
        <dbReference type="ARBA" id="ARBA00022490"/>
    </source>
</evidence>
<sequence>MARSRRKVAPDPSSLTGKPLSETLTPSPLKFREEGWVTSPDLIREGLPFVPQVMYNLTSFLLGNPNKNSSHLFRADILFDSEGRLKTPKERELSFAQNQDADTDIEDVKPLPPAEVSGFELTRTVVRRFIPRNPQLDRALEQTCHFYSGSARSVLNGETDGDETHDDTKIDRLLFVYTPHVSSKDDLPWYHPLLRSLAFLYDFKSDSTVTTSHQSAHSGSLSIHFLPFYDSEEPIPTRLERTLQALLATQIRLARITRSSDTTEGGNYNPSKDNVLPQHRIQNTYSRLKIKYGSHLCENWVEETEPSKHVFEDLAITAFLIELWRSMYGVAPEAEKDGKSSGESKSDFPGFVDVACGNGVLVYVLLMEGYKGWGFDARRRKTWSIFPQSVQECLKESIYVPKPFGDAIVARGESNMLDIGVSAHTGIFPKDTFIISNHADELTVWTPLMAALSQPESPLPFLAIPCCSHSLSGARHRYPPPKTGKRNGHTVDEEVEQNPQPASGDLKALRAAKMEEKTDAGMLKSMYGSLTAKTMSVAEEVGYEVEKTLLRIPSTRNMGIIGGRQQVQQRWDKSHKQDDEEGRCDDEVASSVTEKIKMIVQRECMREGGVEEAARIWIDRAKGLNKGQGKGGHKGKSESE</sequence>
<keyword evidence="14" id="KW-1185">Reference proteome</keyword>
<evidence type="ECO:0000313" key="13">
    <source>
        <dbReference type="EMBL" id="RWQ96974.1"/>
    </source>
</evidence>
<evidence type="ECO:0000313" key="14">
    <source>
        <dbReference type="Proteomes" id="UP000283841"/>
    </source>
</evidence>
<dbReference type="EC" id="2.1.1.211" evidence="3 11"/>
<evidence type="ECO:0000256" key="3">
    <source>
        <dbReference type="ARBA" id="ARBA00012795"/>
    </source>
</evidence>
<keyword evidence="6 11" id="KW-0489">Methyltransferase</keyword>
<gene>
    <name evidence="13" type="ORF">C8Q69DRAFT_461902</name>
</gene>
<evidence type="ECO:0000256" key="8">
    <source>
        <dbReference type="ARBA" id="ARBA00022691"/>
    </source>
</evidence>
<comment type="catalytic activity">
    <reaction evidence="10 11">
        <text>uridine(44) in tRNA(Ser) + S-adenosyl-L-methionine = 2'-O-methyluridine(44) in tRNA(Ser) + S-adenosyl-L-homocysteine + H(+)</text>
        <dbReference type="Rhea" id="RHEA:43100"/>
        <dbReference type="Rhea" id="RHEA-COMP:10339"/>
        <dbReference type="Rhea" id="RHEA-COMP:10340"/>
        <dbReference type="ChEBI" id="CHEBI:15378"/>
        <dbReference type="ChEBI" id="CHEBI:57856"/>
        <dbReference type="ChEBI" id="CHEBI:59789"/>
        <dbReference type="ChEBI" id="CHEBI:65315"/>
        <dbReference type="ChEBI" id="CHEBI:74478"/>
        <dbReference type="EC" id="2.1.1.211"/>
    </reaction>
</comment>
<reference evidence="13 14" key="1">
    <citation type="journal article" date="2018" name="Front. Microbiol.">
        <title>Genomic and genetic insights into a cosmopolitan fungus, Paecilomyces variotii (Eurotiales).</title>
        <authorList>
            <person name="Urquhart A.S."/>
            <person name="Mondo S.J."/>
            <person name="Makela M.R."/>
            <person name="Hane J.K."/>
            <person name="Wiebenga A."/>
            <person name="He G."/>
            <person name="Mihaltcheva S."/>
            <person name="Pangilinan J."/>
            <person name="Lipzen A."/>
            <person name="Barry K."/>
            <person name="de Vries R.P."/>
            <person name="Grigoriev I.V."/>
            <person name="Idnurm A."/>
        </authorList>
    </citation>
    <scope>NUCLEOTIDE SEQUENCE [LARGE SCALE GENOMIC DNA]</scope>
    <source>
        <strain evidence="13 14">CBS 101075</strain>
    </source>
</reference>
<dbReference type="AlphaFoldDB" id="A0A443HYY5"/>
<dbReference type="Pfam" id="PF07757">
    <property type="entry name" value="AdoMet_MTase"/>
    <property type="match status" value="1"/>
</dbReference>
<accession>A0A443HYY5</accession>
<evidence type="ECO:0000256" key="7">
    <source>
        <dbReference type="ARBA" id="ARBA00022679"/>
    </source>
</evidence>
<dbReference type="GeneID" id="39599557"/>
<dbReference type="STRING" id="264951.A0A443HYY5"/>
<proteinExistence type="inferred from homology"/>
<feature type="region of interest" description="Disordered" evidence="12">
    <location>
        <begin position="621"/>
        <end position="640"/>
    </location>
</feature>
<comment type="function">
    <text evidence="11">Adenosyl-L-methionine (AdoMet)-dependent tRNA (uracil-O(2)-)-methyltransferase.</text>
</comment>
<organism evidence="13 14">
    <name type="scientific">Byssochlamys spectabilis</name>
    <name type="common">Paecilomyces variotii</name>
    <dbReference type="NCBI Taxonomy" id="264951"/>
    <lineage>
        <taxon>Eukaryota</taxon>
        <taxon>Fungi</taxon>
        <taxon>Dikarya</taxon>
        <taxon>Ascomycota</taxon>
        <taxon>Pezizomycotina</taxon>
        <taxon>Eurotiomycetes</taxon>
        <taxon>Eurotiomycetidae</taxon>
        <taxon>Eurotiales</taxon>
        <taxon>Thermoascaceae</taxon>
        <taxon>Paecilomyces</taxon>
    </lineage>
</organism>
<evidence type="ECO:0000256" key="2">
    <source>
        <dbReference type="ARBA" id="ARBA00009056"/>
    </source>
</evidence>
<name>A0A443HYY5_BYSSP</name>
<dbReference type="GO" id="GO:0030488">
    <property type="term" value="P:tRNA methylation"/>
    <property type="evidence" value="ECO:0007669"/>
    <property type="project" value="UniProtKB-UniRule"/>
</dbReference>
<dbReference type="Proteomes" id="UP000283841">
    <property type="component" value="Unassembled WGS sequence"/>
</dbReference>
<dbReference type="InterPro" id="IPR011671">
    <property type="entry name" value="tRNA_uracil_MeTrfase"/>
</dbReference>
<dbReference type="GO" id="GO:0005737">
    <property type="term" value="C:cytoplasm"/>
    <property type="evidence" value="ECO:0007669"/>
    <property type="project" value="UniProtKB-SubCell"/>
</dbReference>
<dbReference type="GO" id="GO:0141101">
    <property type="term" value="F:tRNA(Ser) (uridine(44)-2'-O-)-methyltransferase activity"/>
    <property type="evidence" value="ECO:0007669"/>
    <property type="project" value="UniProtKB-EC"/>
</dbReference>